<name>A0ABR2NSV3_9ROSI</name>
<organism evidence="1 2">
    <name type="scientific">Hibiscus sabdariffa</name>
    <name type="common">roselle</name>
    <dbReference type="NCBI Taxonomy" id="183260"/>
    <lineage>
        <taxon>Eukaryota</taxon>
        <taxon>Viridiplantae</taxon>
        <taxon>Streptophyta</taxon>
        <taxon>Embryophyta</taxon>
        <taxon>Tracheophyta</taxon>
        <taxon>Spermatophyta</taxon>
        <taxon>Magnoliopsida</taxon>
        <taxon>eudicotyledons</taxon>
        <taxon>Gunneridae</taxon>
        <taxon>Pentapetalae</taxon>
        <taxon>rosids</taxon>
        <taxon>malvids</taxon>
        <taxon>Malvales</taxon>
        <taxon>Malvaceae</taxon>
        <taxon>Malvoideae</taxon>
        <taxon>Hibiscus</taxon>
    </lineage>
</organism>
<protein>
    <submittedName>
        <fullName evidence="1">Uncharacterized protein</fullName>
    </submittedName>
</protein>
<evidence type="ECO:0000313" key="1">
    <source>
        <dbReference type="EMBL" id="KAK8979193.1"/>
    </source>
</evidence>
<dbReference type="Proteomes" id="UP001396334">
    <property type="component" value="Unassembled WGS sequence"/>
</dbReference>
<sequence length="155" mass="16776">MRNPKKPKGDVETYEDDAVVCNMEADDINMSSSLKLVMAPVMGHDVPSDGVKGMCQSVGKESVRASTTVGYRANSYARVVASKSVNGGWFVDDRSFNTEDGVVLDEDCLVNEDGDYSTKELALPCNDNTSLYGPWMVANPQRRMGKGRIAAGKAD</sequence>
<accession>A0ABR2NSV3</accession>
<evidence type="ECO:0000313" key="2">
    <source>
        <dbReference type="Proteomes" id="UP001396334"/>
    </source>
</evidence>
<gene>
    <name evidence="1" type="ORF">V6N11_009402</name>
</gene>
<keyword evidence="2" id="KW-1185">Reference proteome</keyword>
<dbReference type="EMBL" id="JBBPBN010000103">
    <property type="protein sequence ID" value="KAK8979193.1"/>
    <property type="molecule type" value="Genomic_DNA"/>
</dbReference>
<comment type="caution">
    <text evidence="1">The sequence shown here is derived from an EMBL/GenBank/DDBJ whole genome shotgun (WGS) entry which is preliminary data.</text>
</comment>
<reference evidence="1 2" key="1">
    <citation type="journal article" date="2024" name="G3 (Bethesda)">
        <title>Genome assembly of Hibiscus sabdariffa L. provides insights into metabolisms of medicinal natural products.</title>
        <authorList>
            <person name="Kim T."/>
        </authorList>
    </citation>
    <scope>NUCLEOTIDE SEQUENCE [LARGE SCALE GENOMIC DNA]</scope>
    <source>
        <strain evidence="1">TK-2024</strain>
        <tissue evidence="1">Old leaves</tissue>
    </source>
</reference>
<proteinExistence type="predicted"/>